<name>A0A6G7PVG4_9BACT</name>
<dbReference type="Gene3D" id="3.90.550.10">
    <property type="entry name" value="Spore Coat Polysaccharide Biosynthesis Protein SpsA, Chain A"/>
    <property type="match status" value="1"/>
</dbReference>
<dbReference type="PANTHER" id="PTHR43685">
    <property type="entry name" value="GLYCOSYLTRANSFERASE"/>
    <property type="match status" value="1"/>
</dbReference>
<dbReference type="InterPro" id="IPR029044">
    <property type="entry name" value="Nucleotide-diphossugar_trans"/>
</dbReference>
<dbReference type="InterPro" id="IPR050834">
    <property type="entry name" value="Glycosyltransf_2"/>
</dbReference>
<gene>
    <name evidence="1" type="ORF">G4V39_04670</name>
</gene>
<dbReference type="PANTHER" id="PTHR43685:SF2">
    <property type="entry name" value="GLYCOSYLTRANSFERASE 2-LIKE DOMAIN-CONTAINING PROTEIN"/>
    <property type="match status" value="1"/>
</dbReference>
<evidence type="ECO:0000313" key="2">
    <source>
        <dbReference type="Proteomes" id="UP000502179"/>
    </source>
</evidence>
<proteinExistence type="predicted"/>
<reference evidence="1 2" key="1">
    <citation type="submission" date="2020-02" db="EMBL/GenBank/DDBJ databases">
        <title>Genome analysis of Thermosulfuriphilus ammonigenes ST65T, an anaerobic thermophilic chemolithoautotrophic bacterium isolated from a deep-sea hydrothermal vent.</title>
        <authorList>
            <person name="Slobodkina G."/>
            <person name="Allioux M."/>
            <person name="Merkel A."/>
            <person name="Alain K."/>
            <person name="Jebbar M."/>
            <person name="Slobodkin A."/>
        </authorList>
    </citation>
    <scope>NUCLEOTIDE SEQUENCE [LARGE SCALE GENOMIC DNA]</scope>
    <source>
        <strain evidence="1 2">ST65</strain>
    </source>
</reference>
<dbReference type="Proteomes" id="UP000502179">
    <property type="component" value="Chromosome"/>
</dbReference>
<dbReference type="Pfam" id="PF00535">
    <property type="entry name" value="Glycos_transf_2"/>
    <property type="match status" value="1"/>
</dbReference>
<dbReference type="SUPFAM" id="SSF53448">
    <property type="entry name" value="Nucleotide-diphospho-sugar transferases"/>
    <property type="match status" value="1"/>
</dbReference>
<dbReference type="KEGG" id="tav:G4V39_04670"/>
<evidence type="ECO:0000313" key="1">
    <source>
        <dbReference type="EMBL" id="QIJ71610.1"/>
    </source>
</evidence>
<organism evidence="1 2">
    <name type="scientific">Thermosulfuriphilus ammonigenes</name>
    <dbReference type="NCBI Taxonomy" id="1936021"/>
    <lineage>
        <taxon>Bacteria</taxon>
        <taxon>Pseudomonadati</taxon>
        <taxon>Thermodesulfobacteriota</taxon>
        <taxon>Thermodesulfobacteria</taxon>
        <taxon>Thermodesulfobacteriales</taxon>
        <taxon>Thermodesulfobacteriaceae</taxon>
        <taxon>Thermosulfuriphilus</taxon>
    </lineage>
</organism>
<dbReference type="GO" id="GO:0016740">
    <property type="term" value="F:transferase activity"/>
    <property type="evidence" value="ECO:0007669"/>
    <property type="project" value="UniProtKB-KW"/>
</dbReference>
<accession>A0A6G7PVG4</accession>
<keyword evidence="1" id="KW-0808">Transferase</keyword>
<dbReference type="RefSeq" id="WP_166031828.1">
    <property type="nucleotide sequence ID" value="NZ_CP048877.1"/>
</dbReference>
<keyword evidence="2" id="KW-1185">Reference proteome</keyword>
<dbReference type="EMBL" id="CP048877">
    <property type="protein sequence ID" value="QIJ71610.1"/>
    <property type="molecule type" value="Genomic_DNA"/>
</dbReference>
<dbReference type="InterPro" id="IPR001173">
    <property type="entry name" value="Glyco_trans_2-like"/>
</dbReference>
<sequence length="299" mass="34526">MPKVAVIIPLYNAAPFIRETLESVLGQSASDIEVVIVDDGSTDQGPAIVQEYQEKTTRVRLIPQKNAGPAQARNRGILATDSEYLAFLDSDDLWLPRKLERQLAFLEEHPEVALCYTDARVIDGEGRPLPHRERKFPLPVFHDPQEALEHLMLINFVVTSSVVLRRRILKESGLFSDKYLGAEDWDLWLRIARKGLISGIREPLCLYRYHEQGLSRRRSFLLLATYRLTERSLQWLSPDGSPHLKNKLRRRLALLASEVGKYYPGRQGLNWHLKAIRHLPYYPTVWLRLLRFLVKFGQP</sequence>
<dbReference type="AlphaFoldDB" id="A0A6G7PVG4"/>
<protein>
    <submittedName>
        <fullName evidence="1">Glycosyltransferase</fullName>
    </submittedName>
</protein>